<keyword evidence="20" id="KW-1133">Transmembrane helix</keyword>
<keyword evidence="26" id="KW-1185">Reference proteome</keyword>
<keyword evidence="8 18" id="KW-0479">Metal-binding</keyword>
<dbReference type="InterPro" id="IPR001930">
    <property type="entry name" value="Peptidase_M1"/>
</dbReference>
<dbReference type="CDD" id="cd09601">
    <property type="entry name" value="M1_APN-Q_like"/>
    <property type="match status" value="1"/>
</dbReference>
<keyword evidence="12 20" id="KW-0482">Metalloprotease</keyword>
<evidence type="ECO:0000256" key="3">
    <source>
        <dbReference type="ARBA" id="ARBA00010136"/>
    </source>
</evidence>
<dbReference type="InterPro" id="IPR034016">
    <property type="entry name" value="M1_APN-typ"/>
</dbReference>
<feature type="domain" description="Peptidase M1 membrane alanine aminopeptidase" evidence="22">
    <location>
        <begin position="255"/>
        <end position="482"/>
    </location>
</feature>
<dbReference type="Pfam" id="PF17900">
    <property type="entry name" value="Peptidase_M1_N"/>
    <property type="match status" value="1"/>
</dbReference>
<feature type="domain" description="Aminopeptidase N-like N-terminal" evidence="24">
    <location>
        <begin position="29"/>
        <end position="217"/>
    </location>
</feature>
<dbReference type="Gene3D" id="2.60.40.1730">
    <property type="entry name" value="tricorn interacting facor f3 domain"/>
    <property type="match status" value="1"/>
</dbReference>
<evidence type="ECO:0000256" key="13">
    <source>
        <dbReference type="ARBA" id="ARBA00023136"/>
    </source>
</evidence>
<reference evidence="25" key="2">
    <citation type="submission" date="2022-10" db="EMBL/GenBank/DDBJ databases">
        <authorList>
            <consortium name="ENA_rothamsted_submissions"/>
            <consortium name="culmorum"/>
            <person name="King R."/>
        </authorList>
    </citation>
    <scope>NUCLEOTIDE SEQUENCE</scope>
</reference>
<dbReference type="FunFam" id="2.60.40.1910:FF:000008">
    <property type="entry name" value="Aminopeptidase"/>
    <property type="match status" value="1"/>
</dbReference>
<protein>
    <recommendedName>
        <fullName evidence="20">Aminopeptidase</fullName>
        <ecNumber evidence="20">3.4.11.-</ecNumber>
    </recommendedName>
</protein>
<dbReference type="OrthoDB" id="10031169at2759"/>
<feature type="signal peptide" evidence="21">
    <location>
        <begin position="1"/>
        <end position="17"/>
    </location>
</feature>
<dbReference type="GO" id="GO:0070006">
    <property type="term" value="F:metalloaminopeptidase activity"/>
    <property type="evidence" value="ECO:0007669"/>
    <property type="project" value="TreeGrafter"/>
</dbReference>
<dbReference type="EMBL" id="OU896720">
    <property type="protein sequence ID" value="CAH1153782.1"/>
    <property type="molecule type" value="Genomic_DNA"/>
</dbReference>
<evidence type="ECO:0000256" key="4">
    <source>
        <dbReference type="ARBA" id="ARBA00022438"/>
    </source>
</evidence>
<dbReference type="PRINTS" id="PR00756">
    <property type="entry name" value="ALADIPTASE"/>
</dbReference>
<dbReference type="Gene3D" id="2.60.40.1910">
    <property type="match status" value="1"/>
</dbReference>
<comment type="catalytic activity">
    <reaction evidence="1">
        <text>Release of an N-terminal amino acid, Xaa-|-Yaa- from a peptide, amide or arylamide. Xaa is preferably Ala, but may be most amino acids including Pro (slow action). When a terminal hydrophobic residue is followed by a prolyl residue, the two may be released as an intact Xaa-Pro dipeptide.</text>
        <dbReference type="EC" id="3.4.11.2"/>
    </reaction>
</comment>
<dbReference type="EC" id="3.4.11.-" evidence="20"/>
<evidence type="ECO:0000256" key="5">
    <source>
        <dbReference type="ARBA" id="ARBA00022475"/>
    </source>
</evidence>
<sequence length="923" mass="104862">MRLLLLAILLHITLAKAINGYRLPETQIPSEYEIDLYLSNSVFQGNDTSFNGSVMIKFQVTKSTNQIKLHSAVTIHQVRLLQEVVSVLNYTLNSTTEILTIDLTTPLNSSTEYALVVEYTGQLDTSNMLGFYRSQYKDPSGTTKYLVTTQFESTYARKAFPCFDEPRYKATFVLTITYPKGLQAISNTPISTESLVNGTDNNTITVFTKTPLMSTYLVAFTVSDFNCTLGGNVDDIIPHRVCSRPETTPDRSLAAEFGTKIMNAYGQHLGYKYGDMNISKIDQLAIPDFNAGAMENWGMVTYKEYALLYNVNHTSNLMKQKVIAIIAHEFAHMWFGDLVTLDWWDYTFLNEGFARYFQYFILTKIPELVEYEMDKQFVVEQQQTAFLVDALMDSDPLTSKSTTPSEISSKFGSISYNKGASVIRMLENIMGSDNFTSSLKDYLRQNAFSSSVPEKLWNVMANYTPSENLPSNVSFAEVIDSWSNRAGFPLVTVSSVGNDIILTQKRFSYTESDDTQWYIPISFTRSGDAKKFDNVSADIWMTPNSTFRIPNVLDNNEWIILNNKASAYYRVNYDTSLWNKIQLVLQNNHTLIDRINRAQIVDDSLNLARSNEIRYSDAFQTLAYLRYETCYYPWYSAIEGFNYLLLRLGENSVLGEKVRSMVLDLMEGVKTDMSLENVNDTQHLHTLKLQKVLNLACKLGDESCVRISKELFRDNKNGTVSINKNVRSIVYCNALRYSDNIDSDWEYLWGKLKTTTQANELSNLITSLGCTRSTEHLKLYLQQSVNASSGIKIQDLPDLWASVYGNSAEGVDVAFDFLSENHPQIYTYFSKASNLMPAIIERFTSEAQLKKLQEFIDKQPSNSSIRLASEKALAKAQRNFQWVSNIKEDLERHFGISPSGATAMKVTMYIMLSIIVFPLMILH</sequence>
<dbReference type="GO" id="GO:0006508">
    <property type="term" value="P:proteolysis"/>
    <property type="evidence" value="ECO:0007669"/>
    <property type="project" value="UniProtKB-KW"/>
</dbReference>
<evidence type="ECO:0000313" key="25">
    <source>
        <dbReference type="EMBL" id="CAH1153782.1"/>
    </source>
</evidence>
<evidence type="ECO:0000256" key="15">
    <source>
        <dbReference type="ARBA" id="ARBA00023180"/>
    </source>
</evidence>
<accession>A0A9P0DQD5</accession>
<keyword evidence="7 20" id="KW-0645">Protease</keyword>
<feature type="binding site" evidence="18">
    <location>
        <position position="328"/>
    </location>
    <ligand>
        <name>Zn(2+)</name>
        <dbReference type="ChEBI" id="CHEBI:29105"/>
        <note>catalytic</note>
    </ligand>
</feature>
<keyword evidence="4 20" id="KW-0031">Aminopeptidase</keyword>
<dbReference type="Gene3D" id="1.10.390.10">
    <property type="entry name" value="Neutral Protease Domain 2"/>
    <property type="match status" value="1"/>
</dbReference>
<organism evidence="25 26">
    <name type="scientific">Phaedon cochleariae</name>
    <name type="common">Mustard beetle</name>
    <dbReference type="NCBI Taxonomy" id="80249"/>
    <lineage>
        <taxon>Eukaryota</taxon>
        <taxon>Metazoa</taxon>
        <taxon>Ecdysozoa</taxon>
        <taxon>Arthropoda</taxon>
        <taxon>Hexapoda</taxon>
        <taxon>Insecta</taxon>
        <taxon>Pterygota</taxon>
        <taxon>Neoptera</taxon>
        <taxon>Endopterygota</taxon>
        <taxon>Coleoptera</taxon>
        <taxon>Polyphaga</taxon>
        <taxon>Cucujiformia</taxon>
        <taxon>Chrysomeloidea</taxon>
        <taxon>Chrysomelidae</taxon>
        <taxon>Chrysomelinae</taxon>
        <taxon>Chrysomelini</taxon>
        <taxon>Phaedon</taxon>
    </lineage>
</organism>
<evidence type="ECO:0000256" key="12">
    <source>
        <dbReference type="ARBA" id="ARBA00023049"/>
    </source>
</evidence>
<dbReference type="PANTHER" id="PTHR11533">
    <property type="entry name" value="PROTEASE M1 ZINC METALLOPROTEASE"/>
    <property type="match status" value="1"/>
</dbReference>
<evidence type="ECO:0000259" key="23">
    <source>
        <dbReference type="Pfam" id="PF11838"/>
    </source>
</evidence>
<keyword evidence="10 20" id="KW-0378">Hydrolase</keyword>
<evidence type="ECO:0000256" key="8">
    <source>
        <dbReference type="ARBA" id="ARBA00022723"/>
    </source>
</evidence>
<comment type="subcellular location">
    <subcellularLocation>
        <location evidence="2">Cell membrane</location>
        <topology evidence="2">Lipid-anchor</topology>
        <topology evidence="2">GPI-anchor</topology>
    </subcellularLocation>
</comment>
<dbReference type="InterPro" id="IPR024571">
    <property type="entry name" value="ERAP1-like_C_dom"/>
</dbReference>
<keyword evidence="14" id="KW-1015">Disulfide bond</keyword>
<keyword evidence="5" id="KW-1003">Cell membrane</keyword>
<evidence type="ECO:0000256" key="20">
    <source>
        <dbReference type="RuleBase" id="RU364040"/>
    </source>
</evidence>
<dbReference type="FunFam" id="2.60.40.1730:FF:000013">
    <property type="entry name" value="Aminopeptidase"/>
    <property type="match status" value="1"/>
</dbReference>
<dbReference type="InterPro" id="IPR050344">
    <property type="entry name" value="Peptidase_M1_aminopeptidases"/>
</dbReference>
<keyword evidence="11 18" id="KW-0862">Zinc</keyword>
<evidence type="ECO:0000313" key="26">
    <source>
        <dbReference type="Proteomes" id="UP001153737"/>
    </source>
</evidence>
<dbReference type="FunFam" id="1.10.390.10:FF:000013">
    <property type="entry name" value="Aminopeptidase N"/>
    <property type="match status" value="1"/>
</dbReference>
<evidence type="ECO:0000256" key="18">
    <source>
        <dbReference type="PIRSR" id="PIRSR634016-3"/>
    </source>
</evidence>
<dbReference type="FunFam" id="1.25.50.20:FF:000001">
    <property type="entry name" value="Aminopeptidase"/>
    <property type="match status" value="1"/>
</dbReference>
<evidence type="ECO:0000256" key="10">
    <source>
        <dbReference type="ARBA" id="ARBA00022801"/>
    </source>
</evidence>
<comment type="cofactor">
    <cofactor evidence="18 20">
        <name>Zn(2+)</name>
        <dbReference type="ChEBI" id="CHEBI:29105"/>
    </cofactor>
    <text evidence="18 20">Binds 1 zinc ion per subunit.</text>
</comment>
<evidence type="ECO:0000256" key="19">
    <source>
        <dbReference type="PIRSR" id="PIRSR634016-4"/>
    </source>
</evidence>
<feature type="transmembrane region" description="Helical" evidence="20">
    <location>
        <begin position="906"/>
        <end position="922"/>
    </location>
</feature>
<evidence type="ECO:0000256" key="21">
    <source>
        <dbReference type="SAM" id="SignalP"/>
    </source>
</evidence>
<keyword evidence="13 20" id="KW-0472">Membrane</keyword>
<evidence type="ECO:0000256" key="1">
    <source>
        <dbReference type="ARBA" id="ARBA00000098"/>
    </source>
</evidence>
<dbReference type="InterPro" id="IPR045357">
    <property type="entry name" value="Aminopeptidase_N-like_N"/>
</dbReference>
<gene>
    <name evidence="25" type="ORF">PHAECO_LOCUS4299</name>
</gene>
<evidence type="ECO:0000256" key="7">
    <source>
        <dbReference type="ARBA" id="ARBA00022670"/>
    </source>
</evidence>
<feature type="binding site" evidence="18">
    <location>
        <position position="351"/>
    </location>
    <ligand>
        <name>Zn(2+)</name>
        <dbReference type="ChEBI" id="CHEBI:29105"/>
        <note>catalytic</note>
    </ligand>
</feature>
<feature type="active site" description="Proton acceptor" evidence="17">
    <location>
        <position position="329"/>
    </location>
</feature>
<evidence type="ECO:0000256" key="2">
    <source>
        <dbReference type="ARBA" id="ARBA00004609"/>
    </source>
</evidence>
<dbReference type="GO" id="GO:0005886">
    <property type="term" value="C:plasma membrane"/>
    <property type="evidence" value="ECO:0007669"/>
    <property type="project" value="UniProtKB-SubCell"/>
</dbReference>
<feature type="domain" description="ERAP1-like C-terminal" evidence="23">
    <location>
        <begin position="558"/>
        <end position="877"/>
    </location>
</feature>
<keyword evidence="9 21" id="KW-0732">Signal</keyword>
<keyword evidence="16" id="KW-0449">Lipoprotein</keyword>
<dbReference type="InterPro" id="IPR027268">
    <property type="entry name" value="Peptidase_M4/M1_CTD_sf"/>
</dbReference>
<dbReference type="GO" id="GO:0005615">
    <property type="term" value="C:extracellular space"/>
    <property type="evidence" value="ECO:0007669"/>
    <property type="project" value="TreeGrafter"/>
</dbReference>
<evidence type="ECO:0000256" key="11">
    <source>
        <dbReference type="ARBA" id="ARBA00022833"/>
    </source>
</evidence>
<evidence type="ECO:0000259" key="24">
    <source>
        <dbReference type="Pfam" id="PF17900"/>
    </source>
</evidence>
<dbReference type="SUPFAM" id="SSF63737">
    <property type="entry name" value="Leukotriene A4 hydrolase N-terminal domain"/>
    <property type="match status" value="1"/>
</dbReference>
<dbReference type="GO" id="GO:0043171">
    <property type="term" value="P:peptide catabolic process"/>
    <property type="evidence" value="ECO:0007669"/>
    <property type="project" value="TreeGrafter"/>
</dbReference>
<feature type="chain" id="PRO_5040361654" description="Aminopeptidase" evidence="21">
    <location>
        <begin position="18"/>
        <end position="923"/>
    </location>
</feature>
<keyword evidence="15" id="KW-0325">Glycoprotein</keyword>
<feature type="binding site" evidence="18">
    <location>
        <position position="332"/>
    </location>
    <ligand>
        <name>Zn(2+)</name>
        <dbReference type="ChEBI" id="CHEBI:29105"/>
        <note>catalytic</note>
    </ligand>
</feature>
<dbReference type="Pfam" id="PF01433">
    <property type="entry name" value="Peptidase_M1"/>
    <property type="match status" value="1"/>
</dbReference>
<dbReference type="PANTHER" id="PTHR11533:SF301">
    <property type="entry name" value="AMINOPEPTIDASE"/>
    <property type="match status" value="1"/>
</dbReference>
<reference evidence="25" key="1">
    <citation type="submission" date="2022-01" db="EMBL/GenBank/DDBJ databases">
        <authorList>
            <person name="King R."/>
        </authorList>
    </citation>
    <scope>NUCLEOTIDE SEQUENCE</scope>
</reference>
<dbReference type="GO" id="GO:0098552">
    <property type="term" value="C:side of membrane"/>
    <property type="evidence" value="ECO:0007669"/>
    <property type="project" value="UniProtKB-KW"/>
</dbReference>
<evidence type="ECO:0000259" key="22">
    <source>
        <dbReference type="Pfam" id="PF01433"/>
    </source>
</evidence>
<dbReference type="GO" id="GO:0042277">
    <property type="term" value="F:peptide binding"/>
    <property type="evidence" value="ECO:0007669"/>
    <property type="project" value="TreeGrafter"/>
</dbReference>
<dbReference type="SUPFAM" id="SSF55486">
    <property type="entry name" value="Metalloproteases ('zincins'), catalytic domain"/>
    <property type="match status" value="1"/>
</dbReference>
<evidence type="ECO:0000256" key="6">
    <source>
        <dbReference type="ARBA" id="ARBA00022622"/>
    </source>
</evidence>
<keyword evidence="20" id="KW-0812">Transmembrane</keyword>
<feature type="site" description="Transition state stabilizer" evidence="19">
    <location>
        <position position="416"/>
    </location>
</feature>
<dbReference type="GO" id="GO:0008270">
    <property type="term" value="F:zinc ion binding"/>
    <property type="evidence" value="ECO:0007669"/>
    <property type="project" value="UniProtKB-UniRule"/>
</dbReference>
<dbReference type="Proteomes" id="UP001153737">
    <property type="component" value="Chromosome 14"/>
</dbReference>
<dbReference type="InterPro" id="IPR042097">
    <property type="entry name" value="Aminopeptidase_N-like_N_sf"/>
</dbReference>
<dbReference type="Gene3D" id="1.25.50.20">
    <property type="match status" value="1"/>
</dbReference>
<dbReference type="GO" id="GO:0016285">
    <property type="term" value="F:alanyl aminopeptidase activity"/>
    <property type="evidence" value="ECO:0007669"/>
    <property type="project" value="UniProtKB-EC"/>
</dbReference>
<dbReference type="InterPro" id="IPR014782">
    <property type="entry name" value="Peptidase_M1_dom"/>
</dbReference>
<evidence type="ECO:0000256" key="17">
    <source>
        <dbReference type="PIRSR" id="PIRSR634016-1"/>
    </source>
</evidence>
<comment type="similarity">
    <text evidence="3 20">Belongs to the peptidase M1 family.</text>
</comment>
<evidence type="ECO:0000256" key="14">
    <source>
        <dbReference type="ARBA" id="ARBA00023157"/>
    </source>
</evidence>
<evidence type="ECO:0000256" key="9">
    <source>
        <dbReference type="ARBA" id="ARBA00022729"/>
    </source>
</evidence>
<evidence type="ECO:0000256" key="16">
    <source>
        <dbReference type="ARBA" id="ARBA00023288"/>
    </source>
</evidence>
<proteinExistence type="inferred from homology"/>
<keyword evidence="6" id="KW-0336">GPI-anchor</keyword>
<dbReference type="Pfam" id="PF11838">
    <property type="entry name" value="ERAP1_C"/>
    <property type="match status" value="1"/>
</dbReference>
<name>A0A9P0DQD5_PHACE</name>
<dbReference type="AlphaFoldDB" id="A0A9P0DQD5"/>
<dbReference type="GO" id="GO:0005737">
    <property type="term" value="C:cytoplasm"/>
    <property type="evidence" value="ECO:0007669"/>
    <property type="project" value="TreeGrafter"/>
</dbReference>